<dbReference type="EMBL" id="ML210726">
    <property type="protein sequence ID" value="TFK16587.1"/>
    <property type="molecule type" value="Genomic_DNA"/>
</dbReference>
<dbReference type="PANTHER" id="PTHR24166:SF48">
    <property type="entry name" value="PROTEIN VAPYRIN"/>
    <property type="match status" value="1"/>
</dbReference>
<dbReference type="InterPro" id="IPR036770">
    <property type="entry name" value="Ankyrin_rpt-contain_sf"/>
</dbReference>
<dbReference type="AlphaFoldDB" id="A0A5C3K9S6"/>
<dbReference type="PROSITE" id="PS50297">
    <property type="entry name" value="ANK_REP_REGION"/>
    <property type="match status" value="1"/>
</dbReference>
<evidence type="ECO:0000256" key="1">
    <source>
        <dbReference type="ARBA" id="ARBA00022737"/>
    </source>
</evidence>
<gene>
    <name evidence="4" type="ORF">FA15DRAFT_551864</name>
</gene>
<sequence length="91" mass="9266">AAALGNLETVQLLLGARGIDAVCSDAEGWCPLMNASTGGSAEIVEELLGVLDSSHINAANHDGDTVLLLAASNGHADVMEILLQVDSLNVN</sequence>
<dbReference type="PANTHER" id="PTHR24166">
    <property type="entry name" value="ROLLING PEBBLES, ISOFORM B"/>
    <property type="match status" value="1"/>
</dbReference>
<feature type="repeat" description="ANK" evidence="3">
    <location>
        <begin position="62"/>
        <end position="84"/>
    </location>
</feature>
<dbReference type="OrthoDB" id="194358at2759"/>
<dbReference type="InterPro" id="IPR050889">
    <property type="entry name" value="Dendritic_Spine_Reg/Scaffold"/>
</dbReference>
<keyword evidence="1" id="KW-0677">Repeat</keyword>
<evidence type="ECO:0000313" key="4">
    <source>
        <dbReference type="EMBL" id="TFK16587.1"/>
    </source>
</evidence>
<name>A0A5C3K9S6_COPMA</name>
<feature type="non-terminal residue" evidence="4">
    <location>
        <position position="91"/>
    </location>
</feature>
<proteinExistence type="predicted"/>
<dbReference type="Pfam" id="PF12796">
    <property type="entry name" value="Ank_2"/>
    <property type="match status" value="1"/>
</dbReference>
<protein>
    <submittedName>
        <fullName evidence="4">Ankyrin</fullName>
    </submittedName>
</protein>
<keyword evidence="5" id="KW-1185">Reference proteome</keyword>
<organism evidence="4 5">
    <name type="scientific">Coprinopsis marcescibilis</name>
    <name type="common">Agaric fungus</name>
    <name type="synonym">Psathyrella marcescibilis</name>
    <dbReference type="NCBI Taxonomy" id="230819"/>
    <lineage>
        <taxon>Eukaryota</taxon>
        <taxon>Fungi</taxon>
        <taxon>Dikarya</taxon>
        <taxon>Basidiomycota</taxon>
        <taxon>Agaricomycotina</taxon>
        <taxon>Agaricomycetes</taxon>
        <taxon>Agaricomycetidae</taxon>
        <taxon>Agaricales</taxon>
        <taxon>Agaricineae</taxon>
        <taxon>Psathyrellaceae</taxon>
        <taxon>Coprinopsis</taxon>
    </lineage>
</organism>
<evidence type="ECO:0000256" key="3">
    <source>
        <dbReference type="PROSITE-ProRule" id="PRU00023"/>
    </source>
</evidence>
<dbReference type="SUPFAM" id="SSF48403">
    <property type="entry name" value="Ankyrin repeat"/>
    <property type="match status" value="1"/>
</dbReference>
<keyword evidence="2 3" id="KW-0040">ANK repeat</keyword>
<dbReference type="Proteomes" id="UP000307440">
    <property type="component" value="Unassembled WGS sequence"/>
</dbReference>
<feature type="non-terminal residue" evidence="4">
    <location>
        <position position="1"/>
    </location>
</feature>
<reference evidence="4 5" key="1">
    <citation type="journal article" date="2019" name="Nat. Ecol. Evol.">
        <title>Megaphylogeny resolves global patterns of mushroom evolution.</title>
        <authorList>
            <person name="Varga T."/>
            <person name="Krizsan K."/>
            <person name="Foldi C."/>
            <person name="Dima B."/>
            <person name="Sanchez-Garcia M."/>
            <person name="Sanchez-Ramirez S."/>
            <person name="Szollosi G.J."/>
            <person name="Szarkandi J.G."/>
            <person name="Papp V."/>
            <person name="Albert L."/>
            <person name="Andreopoulos W."/>
            <person name="Angelini C."/>
            <person name="Antonin V."/>
            <person name="Barry K.W."/>
            <person name="Bougher N.L."/>
            <person name="Buchanan P."/>
            <person name="Buyck B."/>
            <person name="Bense V."/>
            <person name="Catcheside P."/>
            <person name="Chovatia M."/>
            <person name="Cooper J."/>
            <person name="Damon W."/>
            <person name="Desjardin D."/>
            <person name="Finy P."/>
            <person name="Geml J."/>
            <person name="Haridas S."/>
            <person name="Hughes K."/>
            <person name="Justo A."/>
            <person name="Karasinski D."/>
            <person name="Kautmanova I."/>
            <person name="Kiss B."/>
            <person name="Kocsube S."/>
            <person name="Kotiranta H."/>
            <person name="LaButti K.M."/>
            <person name="Lechner B.E."/>
            <person name="Liimatainen K."/>
            <person name="Lipzen A."/>
            <person name="Lukacs Z."/>
            <person name="Mihaltcheva S."/>
            <person name="Morgado L.N."/>
            <person name="Niskanen T."/>
            <person name="Noordeloos M.E."/>
            <person name="Ohm R.A."/>
            <person name="Ortiz-Santana B."/>
            <person name="Ovrebo C."/>
            <person name="Racz N."/>
            <person name="Riley R."/>
            <person name="Savchenko A."/>
            <person name="Shiryaev A."/>
            <person name="Soop K."/>
            <person name="Spirin V."/>
            <person name="Szebenyi C."/>
            <person name="Tomsovsky M."/>
            <person name="Tulloss R.E."/>
            <person name="Uehling J."/>
            <person name="Grigoriev I.V."/>
            <person name="Vagvolgyi C."/>
            <person name="Papp T."/>
            <person name="Martin F.M."/>
            <person name="Miettinen O."/>
            <person name="Hibbett D.S."/>
            <person name="Nagy L.G."/>
        </authorList>
    </citation>
    <scope>NUCLEOTIDE SEQUENCE [LARGE SCALE GENOMIC DNA]</scope>
    <source>
        <strain evidence="4 5">CBS 121175</strain>
    </source>
</reference>
<evidence type="ECO:0000256" key="2">
    <source>
        <dbReference type="ARBA" id="ARBA00023043"/>
    </source>
</evidence>
<evidence type="ECO:0000313" key="5">
    <source>
        <dbReference type="Proteomes" id="UP000307440"/>
    </source>
</evidence>
<dbReference type="SMART" id="SM00248">
    <property type="entry name" value="ANK"/>
    <property type="match status" value="2"/>
</dbReference>
<dbReference type="Gene3D" id="1.25.40.20">
    <property type="entry name" value="Ankyrin repeat-containing domain"/>
    <property type="match status" value="2"/>
</dbReference>
<dbReference type="InterPro" id="IPR002110">
    <property type="entry name" value="Ankyrin_rpt"/>
</dbReference>
<accession>A0A5C3K9S6</accession>
<dbReference type="PROSITE" id="PS50088">
    <property type="entry name" value="ANK_REPEAT"/>
    <property type="match status" value="1"/>
</dbReference>